<accession>U2C533</accession>
<dbReference type="HOGENOM" id="CLU_3196312_0_0_10"/>
<sequence length="45" mass="5239">MEGISRIGAFAAFFMRVYQNKTEFPEKLRIVIDTDKTALSNFILR</sequence>
<gene>
    <name evidence="1" type="ORF">HMPREF1981_01571</name>
</gene>
<dbReference type="Proteomes" id="UP000016496">
    <property type="component" value="Unassembled WGS sequence"/>
</dbReference>
<reference evidence="1 2" key="1">
    <citation type="submission" date="2013-08" db="EMBL/GenBank/DDBJ databases">
        <authorList>
            <person name="Weinstock G."/>
            <person name="Sodergren E."/>
            <person name="Wylie T."/>
            <person name="Fulton L."/>
            <person name="Fulton R."/>
            <person name="Fronick C."/>
            <person name="O'Laughlin M."/>
            <person name="Godfrey J."/>
            <person name="Miner T."/>
            <person name="Herter B."/>
            <person name="Appelbaum E."/>
            <person name="Cordes M."/>
            <person name="Lek S."/>
            <person name="Wollam A."/>
            <person name="Pepin K.H."/>
            <person name="Palsikar V.B."/>
            <person name="Mitreva M."/>
            <person name="Wilson R.K."/>
        </authorList>
    </citation>
    <scope>NUCLEOTIDE SEQUENCE [LARGE SCALE GENOMIC DNA]</scope>
    <source>
        <strain evidence="1 2">F0041</strain>
    </source>
</reference>
<dbReference type="AlphaFoldDB" id="U2C533"/>
<evidence type="ECO:0000313" key="1">
    <source>
        <dbReference type="EMBL" id="ERI85589.1"/>
    </source>
</evidence>
<comment type="caution">
    <text evidence="1">The sequence shown here is derived from an EMBL/GenBank/DDBJ whole genome shotgun (WGS) entry which is preliminary data.</text>
</comment>
<evidence type="ECO:0000313" key="2">
    <source>
        <dbReference type="Proteomes" id="UP000016496"/>
    </source>
</evidence>
<organism evidence="1 2">
    <name type="scientific">Bacteroides pyogenes F0041</name>
    <dbReference type="NCBI Taxonomy" id="1321819"/>
    <lineage>
        <taxon>Bacteria</taxon>
        <taxon>Pseudomonadati</taxon>
        <taxon>Bacteroidota</taxon>
        <taxon>Bacteroidia</taxon>
        <taxon>Bacteroidales</taxon>
        <taxon>Bacteroidaceae</taxon>
        <taxon>Bacteroides</taxon>
    </lineage>
</organism>
<name>U2C533_9BACE</name>
<protein>
    <submittedName>
        <fullName evidence="1">Uncharacterized protein</fullName>
    </submittedName>
</protein>
<proteinExistence type="predicted"/>
<dbReference type="EMBL" id="AWSV01000086">
    <property type="protein sequence ID" value="ERI85589.1"/>
    <property type="molecule type" value="Genomic_DNA"/>
</dbReference>